<dbReference type="WBParaSite" id="scaffold17787_cov155.g18729">
    <property type="protein sequence ID" value="scaffold17787_cov155.g18729"/>
    <property type="gene ID" value="scaffold17787_cov155.g18729"/>
</dbReference>
<feature type="domain" description="Neurotransmitter-gated ion-channel ligand-binding" evidence="22">
    <location>
        <begin position="212"/>
        <end position="415"/>
    </location>
</feature>
<protein>
    <recommendedName>
        <fullName evidence="3">glutathione-specific gamma-glutamylcyclotransferase</fullName>
        <ecNumber evidence="3">4.3.2.7</ecNumber>
    </recommendedName>
</protein>
<dbReference type="Pfam" id="PF04752">
    <property type="entry name" value="ChaC"/>
    <property type="match status" value="1"/>
</dbReference>
<evidence type="ECO:0000256" key="11">
    <source>
        <dbReference type="ARBA" id="ARBA00023136"/>
    </source>
</evidence>
<sequence length="669" mass="77402">MFVFGYGSLLWNPNFSYELAIPGVVMGYSRRFWQLSPDHRGTPDSPGRVVSLVPDTEGSCWGIAYKIPEERVQQTIEYLDMRERAVEFYPINGSEPFSLNVYISPISRENIYNSGPCDISVIVKQIIRSRGCSGSNLEYALRLADCQRRMAPNIFDEHLFQIESKLLEECEYLQHDDSILEKLKYNLPYLADKKGKRKRNESTKEFKQMPKYEDLLRDYNVLERPVENHSHPVTVHLKVSLQQLIDVDEKNQIVHVNAWLDYLWNDYKLRWDPNEYGNISDVRFPAGKIWKPDVLLYNSVDPNFDSTYPTNMIVYSNGDISWVPPGIFKISCKIEIKWFPFDEQRCFFKFGSWTYSGFYLDLQPAKGGFDTSEYLSNGEWALPMTTVARSEKFYDCCPKEPYPDLTFYLHMRRRTLYYGFNLIMPCLLTTMMSLLGFTLPPEAGEKITLQMSPPTSEAVPLLGLFFSSCMLIVTASTVFTVYVLNLHYRTPETHEMGKTARTLLLYWLPWMLRMERPGIILSWETLPSLLPCSRPKNQSQSLIRNVKDNETGSRASLEIDHRVHQLLYGNGDCGRRKNLLLQRGATIDNESSKVDSNREHQALLLTLQRIARELRLITRRMTEADREGEQSSNWKFAAMVVDRLCLYIFSFLMIGTVVGVCVSAPYIIA</sequence>
<evidence type="ECO:0000256" key="8">
    <source>
        <dbReference type="ARBA" id="ARBA00022989"/>
    </source>
</evidence>
<dbReference type="SUPFAM" id="SSF110857">
    <property type="entry name" value="Gamma-glutamyl cyclotransferase-like"/>
    <property type="match status" value="1"/>
</dbReference>
<name>A0A915LS79_MELJA</name>
<evidence type="ECO:0000256" key="15">
    <source>
        <dbReference type="ARBA" id="ARBA00023239"/>
    </source>
</evidence>
<dbReference type="GO" id="GO:0045211">
    <property type="term" value="C:postsynaptic membrane"/>
    <property type="evidence" value="ECO:0007669"/>
    <property type="project" value="UniProtKB-SubCell"/>
</dbReference>
<dbReference type="AlphaFoldDB" id="A0A915LS79"/>
<evidence type="ECO:0000256" key="7">
    <source>
        <dbReference type="ARBA" id="ARBA00022729"/>
    </source>
</evidence>
<keyword evidence="4 21" id="KW-0813">Transport</keyword>
<evidence type="ECO:0000256" key="2">
    <source>
        <dbReference type="ARBA" id="ARBA00009662"/>
    </source>
</evidence>
<dbReference type="Pfam" id="PF02932">
    <property type="entry name" value="Neur_chan_memb"/>
    <property type="match status" value="1"/>
</dbReference>
<keyword evidence="18 21" id="KW-0407">Ion channel</keyword>
<dbReference type="PRINTS" id="PR00254">
    <property type="entry name" value="NICOTINICR"/>
</dbReference>
<dbReference type="InterPro" id="IPR006202">
    <property type="entry name" value="Neur_chan_lig-bd"/>
</dbReference>
<evidence type="ECO:0000256" key="13">
    <source>
        <dbReference type="ARBA" id="ARBA00023170"/>
    </source>
</evidence>
<dbReference type="InterPro" id="IPR036568">
    <property type="entry name" value="GGCT-like_sf"/>
</dbReference>
<evidence type="ECO:0000256" key="6">
    <source>
        <dbReference type="ARBA" id="ARBA00022692"/>
    </source>
</evidence>
<evidence type="ECO:0000259" key="23">
    <source>
        <dbReference type="Pfam" id="PF02932"/>
    </source>
</evidence>
<evidence type="ECO:0000256" key="17">
    <source>
        <dbReference type="ARBA" id="ARBA00023286"/>
    </source>
</evidence>
<dbReference type="SUPFAM" id="SSF63712">
    <property type="entry name" value="Nicotinic receptor ligand binding domain-like"/>
    <property type="match status" value="1"/>
</dbReference>
<dbReference type="PRINTS" id="PR00252">
    <property type="entry name" value="NRIONCHANNEL"/>
</dbReference>
<dbReference type="InterPro" id="IPR038050">
    <property type="entry name" value="Neuro_actylchol_rec"/>
</dbReference>
<dbReference type="GO" id="GO:0006751">
    <property type="term" value="P:glutathione catabolic process"/>
    <property type="evidence" value="ECO:0007669"/>
    <property type="project" value="InterPro"/>
</dbReference>
<keyword evidence="5" id="KW-1003">Cell membrane</keyword>
<dbReference type="Gene3D" id="1.20.58.390">
    <property type="entry name" value="Neurotransmitter-gated ion-channel transmembrane domain"/>
    <property type="match status" value="3"/>
</dbReference>
<evidence type="ECO:0000256" key="3">
    <source>
        <dbReference type="ARBA" id="ARBA00012344"/>
    </source>
</evidence>
<dbReference type="InterPro" id="IPR006029">
    <property type="entry name" value="Neurotrans-gated_channel_TM"/>
</dbReference>
<dbReference type="FunFam" id="2.70.170.10:FF:000016">
    <property type="entry name" value="Nicotinic acetylcholine receptor subunit"/>
    <property type="match status" value="1"/>
</dbReference>
<dbReference type="InterPro" id="IPR006840">
    <property type="entry name" value="ChaC"/>
</dbReference>
<dbReference type="Pfam" id="PF02931">
    <property type="entry name" value="Neur_chan_LBD"/>
    <property type="match status" value="1"/>
</dbReference>
<proteinExistence type="inferred from homology"/>
<dbReference type="GO" id="GO:0061928">
    <property type="term" value="F:glutathione specific gamma-glutamylcyclotransferase activity"/>
    <property type="evidence" value="ECO:0007669"/>
    <property type="project" value="UniProtKB-EC"/>
</dbReference>
<evidence type="ECO:0000313" key="25">
    <source>
        <dbReference type="WBParaSite" id="scaffold17787_cov155.g18729"/>
    </source>
</evidence>
<keyword evidence="6 21" id="KW-0812">Transmembrane</keyword>
<dbReference type="SUPFAM" id="SSF90112">
    <property type="entry name" value="Neurotransmitter-gated ion-channel transmembrane pore"/>
    <property type="match status" value="1"/>
</dbReference>
<dbReference type="InterPro" id="IPR006201">
    <property type="entry name" value="Neur_channel"/>
</dbReference>
<keyword evidence="12" id="KW-1015">Disulfide bond</keyword>
<organism evidence="24 25">
    <name type="scientific">Meloidogyne javanica</name>
    <name type="common">Root-knot nematode worm</name>
    <dbReference type="NCBI Taxonomy" id="6303"/>
    <lineage>
        <taxon>Eukaryota</taxon>
        <taxon>Metazoa</taxon>
        <taxon>Ecdysozoa</taxon>
        <taxon>Nematoda</taxon>
        <taxon>Chromadorea</taxon>
        <taxon>Rhabditida</taxon>
        <taxon>Tylenchina</taxon>
        <taxon>Tylenchomorpha</taxon>
        <taxon>Tylenchoidea</taxon>
        <taxon>Meloidogynidae</taxon>
        <taxon>Meloidogyninae</taxon>
        <taxon>Meloidogyne</taxon>
        <taxon>Meloidogyne incognita group</taxon>
    </lineage>
</organism>
<dbReference type="InterPro" id="IPR013024">
    <property type="entry name" value="GGCT-like"/>
</dbReference>
<feature type="transmembrane region" description="Helical" evidence="21">
    <location>
        <begin position="644"/>
        <end position="668"/>
    </location>
</feature>
<evidence type="ECO:0000256" key="16">
    <source>
        <dbReference type="ARBA" id="ARBA00023257"/>
    </source>
</evidence>
<evidence type="ECO:0000256" key="10">
    <source>
        <dbReference type="ARBA" id="ARBA00023065"/>
    </source>
</evidence>
<evidence type="ECO:0000259" key="22">
    <source>
        <dbReference type="Pfam" id="PF02931"/>
    </source>
</evidence>
<dbReference type="CDD" id="cd19051">
    <property type="entry name" value="LGIC_TM_cation"/>
    <property type="match status" value="1"/>
</dbReference>
<evidence type="ECO:0000256" key="4">
    <source>
        <dbReference type="ARBA" id="ARBA00022448"/>
    </source>
</evidence>
<dbReference type="Gene3D" id="3.10.490.10">
    <property type="entry name" value="Gamma-glutamyl cyclotransferase-like"/>
    <property type="match status" value="1"/>
</dbReference>
<keyword evidence="16" id="KW-0628">Postsynaptic cell membrane</keyword>
<dbReference type="InterPro" id="IPR018000">
    <property type="entry name" value="Neurotransmitter_ion_chnl_CS"/>
</dbReference>
<keyword evidence="8 21" id="KW-1133">Transmembrane helix</keyword>
<dbReference type="GO" id="GO:0004888">
    <property type="term" value="F:transmembrane signaling receptor activity"/>
    <property type="evidence" value="ECO:0007669"/>
    <property type="project" value="InterPro"/>
</dbReference>
<keyword evidence="9" id="KW-0770">Synapse</keyword>
<dbReference type="InterPro" id="IPR036734">
    <property type="entry name" value="Neur_chan_lig-bd_sf"/>
</dbReference>
<evidence type="ECO:0000256" key="14">
    <source>
        <dbReference type="ARBA" id="ARBA00023180"/>
    </source>
</evidence>
<keyword evidence="7" id="KW-0732">Signal</keyword>
<evidence type="ECO:0000313" key="24">
    <source>
        <dbReference type="Proteomes" id="UP000887561"/>
    </source>
</evidence>
<keyword evidence="11 21" id="KW-0472">Membrane</keyword>
<comment type="similarity">
    <text evidence="1">Belongs to the ligand-gated ion channel (TC 1.A.9) family. Acetylcholine receptor (TC 1.A.9.1) subfamily.</text>
</comment>
<dbReference type="PROSITE" id="PS00236">
    <property type="entry name" value="NEUROTR_ION_CHANNEL"/>
    <property type="match status" value="1"/>
</dbReference>
<evidence type="ECO:0000256" key="20">
    <source>
        <dbReference type="ARBA" id="ARBA00048073"/>
    </source>
</evidence>
<evidence type="ECO:0000256" key="1">
    <source>
        <dbReference type="ARBA" id="ARBA00009237"/>
    </source>
</evidence>
<dbReference type="Gene3D" id="2.70.170.10">
    <property type="entry name" value="Neurotransmitter-gated ion-channel ligand-binding domain"/>
    <property type="match status" value="1"/>
</dbReference>
<dbReference type="Proteomes" id="UP000887561">
    <property type="component" value="Unplaced"/>
</dbReference>
<dbReference type="InterPro" id="IPR002394">
    <property type="entry name" value="Nicotinic_acetylcholine_rcpt"/>
</dbReference>
<keyword evidence="15" id="KW-0456">Lyase</keyword>
<keyword evidence="14" id="KW-0325">Glycoprotein</keyword>
<keyword evidence="13" id="KW-0675">Receptor</keyword>
<evidence type="ECO:0000256" key="9">
    <source>
        <dbReference type="ARBA" id="ARBA00023018"/>
    </source>
</evidence>
<dbReference type="EC" id="4.3.2.7" evidence="3"/>
<comment type="subcellular location">
    <subcellularLocation>
        <location evidence="19">Postsynaptic cell membrane</location>
        <topology evidence="19">Multi-pass membrane protein</topology>
    </subcellularLocation>
</comment>
<comment type="caution">
    <text evidence="21">Lacks conserved residue(s) required for the propagation of feature annotation.</text>
</comment>
<reference evidence="25" key="1">
    <citation type="submission" date="2022-11" db="UniProtKB">
        <authorList>
            <consortium name="WormBaseParasite"/>
        </authorList>
    </citation>
    <scope>IDENTIFICATION</scope>
</reference>
<evidence type="ECO:0000256" key="5">
    <source>
        <dbReference type="ARBA" id="ARBA00022475"/>
    </source>
</evidence>
<keyword evidence="17" id="KW-1071">Ligand-gated ion channel</keyword>
<evidence type="ECO:0000256" key="18">
    <source>
        <dbReference type="ARBA" id="ARBA00023303"/>
    </source>
</evidence>
<evidence type="ECO:0000256" key="21">
    <source>
        <dbReference type="RuleBase" id="RU000687"/>
    </source>
</evidence>
<feature type="transmembrane region" description="Helical" evidence="21">
    <location>
        <begin position="459"/>
        <end position="484"/>
    </location>
</feature>
<keyword evidence="10 21" id="KW-0406">Ion transport</keyword>
<dbReference type="CDD" id="cd06661">
    <property type="entry name" value="GGCT_like"/>
    <property type="match status" value="1"/>
</dbReference>
<dbReference type="NCBIfam" id="TIGR00860">
    <property type="entry name" value="LIC"/>
    <property type="match status" value="1"/>
</dbReference>
<keyword evidence="24" id="KW-1185">Reference proteome</keyword>
<feature type="domain" description="Neurotransmitter-gated ion-channel transmembrane" evidence="23">
    <location>
        <begin position="422"/>
        <end position="654"/>
    </location>
</feature>
<dbReference type="PANTHER" id="PTHR18945">
    <property type="entry name" value="NEUROTRANSMITTER GATED ION CHANNEL"/>
    <property type="match status" value="1"/>
</dbReference>
<comment type="similarity">
    <text evidence="2">Belongs to the gamma-glutamylcyclotransferase family. ChaC subfamily.</text>
</comment>
<evidence type="ECO:0000256" key="19">
    <source>
        <dbReference type="ARBA" id="ARBA00034104"/>
    </source>
</evidence>
<evidence type="ECO:0000256" key="12">
    <source>
        <dbReference type="ARBA" id="ARBA00023157"/>
    </source>
</evidence>
<dbReference type="CDD" id="cd18997">
    <property type="entry name" value="LGIC_ECD_nAChR"/>
    <property type="match status" value="1"/>
</dbReference>
<accession>A0A915LS79</accession>
<dbReference type="InterPro" id="IPR036719">
    <property type="entry name" value="Neuro-gated_channel_TM_sf"/>
</dbReference>
<dbReference type="GO" id="GO:0022848">
    <property type="term" value="F:acetylcholine-gated monoatomic cation-selective channel activity"/>
    <property type="evidence" value="ECO:0007669"/>
    <property type="project" value="InterPro"/>
</dbReference>
<feature type="transmembrane region" description="Helical" evidence="21">
    <location>
        <begin position="416"/>
        <end position="439"/>
    </location>
</feature>
<comment type="catalytic activity">
    <reaction evidence="20">
        <text>glutathione = L-cysteinylglycine + 5-oxo-L-proline</text>
        <dbReference type="Rhea" id="RHEA:47724"/>
        <dbReference type="ChEBI" id="CHEBI:57925"/>
        <dbReference type="ChEBI" id="CHEBI:58402"/>
        <dbReference type="ChEBI" id="CHEBI:61694"/>
        <dbReference type="EC" id="4.3.2.7"/>
    </reaction>
</comment>